<dbReference type="AlphaFoldDB" id="Q5N8D9"/>
<organism evidence="1">
    <name type="scientific">Oryza sativa subsp. japonica</name>
    <name type="common">Rice</name>
    <dbReference type="NCBI Taxonomy" id="39947"/>
    <lineage>
        <taxon>Eukaryota</taxon>
        <taxon>Viridiplantae</taxon>
        <taxon>Streptophyta</taxon>
        <taxon>Embryophyta</taxon>
        <taxon>Tracheophyta</taxon>
        <taxon>Spermatophyta</taxon>
        <taxon>Magnoliopsida</taxon>
        <taxon>Liliopsida</taxon>
        <taxon>Poales</taxon>
        <taxon>Poaceae</taxon>
        <taxon>BOP clade</taxon>
        <taxon>Oryzoideae</taxon>
        <taxon>Oryzeae</taxon>
        <taxon>Oryzinae</taxon>
        <taxon>Oryza</taxon>
        <taxon>Oryza sativa</taxon>
    </lineage>
</organism>
<dbReference type="Proteomes" id="UP000817658">
    <property type="component" value="Chromosome 1"/>
</dbReference>
<name>Q5N8D9_ORYSJ</name>
<proteinExistence type="predicted"/>
<gene>
    <name evidence="1" type="ORF">P0456F08.37</name>
</gene>
<protein>
    <submittedName>
        <fullName evidence="1">Uncharacterized protein</fullName>
    </submittedName>
</protein>
<accession>Q5N8D9</accession>
<sequence>MTHEVGLEENEGHRLAQIQLTSLGGRLRKRAGRPWEVVATAELGRRAATKVEVADELSGGGICEEGCCIALVVDENRSGLADSTQHKQRAVQ</sequence>
<dbReference type="EMBL" id="AP002901">
    <property type="protein sequence ID" value="BAD81535.1"/>
    <property type="molecule type" value="Genomic_DNA"/>
</dbReference>
<evidence type="ECO:0000313" key="1">
    <source>
        <dbReference type="EMBL" id="BAD81535.1"/>
    </source>
</evidence>
<reference evidence="1" key="1">
    <citation type="journal article" date="2002" name="Nature">
        <title>The genome sequence and structure of rice chromosome 1.</title>
        <authorList>
            <person name="Sasaki T."/>
            <person name="Matsumoto T."/>
            <person name="Yamamoto K."/>
            <person name="Sakata K."/>
            <person name="Baba T."/>
            <person name="Katayose Y."/>
            <person name="Wu J."/>
            <person name="Niimura Y."/>
            <person name="Cheng Z."/>
            <person name="Nagamura Y."/>
            <person name="Antonio B.A."/>
            <person name="Kanamori H."/>
            <person name="Hosokawa S."/>
            <person name="Masukawa M."/>
            <person name="Arikawa K."/>
            <person name="Chiden Y."/>
            <person name="Hayashi M."/>
            <person name="Okamoto M."/>
            <person name="Ando T."/>
            <person name="Aoki H."/>
            <person name="Arita K."/>
            <person name="Hamada M."/>
            <person name="Harada C."/>
            <person name="Hijishita S."/>
            <person name="Honda M."/>
            <person name="Ichikawa Y."/>
            <person name="Idonuma A."/>
            <person name="Iijima M."/>
            <person name="Ikeda M."/>
            <person name="Ikeno M."/>
            <person name="Itoh S."/>
            <person name="Itoh T."/>
            <person name="Itoh Y."/>
            <person name="Itoh Y."/>
            <person name="Iwabuchi A."/>
            <person name="Kamiya K."/>
            <person name="Karasawa W."/>
            <person name="Katagiri S."/>
            <person name="Kikuta A."/>
            <person name="Kobayashi N."/>
            <person name="Kono I."/>
            <person name="Machita K."/>
            <person name="Maehara T."/>
            <person name="Mizuno H."/>
            <person name="Mizubayashi T."/>
            <person name="Mukai Y."/>
            <person name="Nagasaki H."/>
            <person name="Nakashima M."/>
            <person name="Nakama Y."/>
            <person name="Nakamichi Y."/>
            <person name="Nakamura M."/>
            <person name="Namiki N."/>
            <person name="Negishi M."/>
            <person name="Ohta I."/>
            <person name="Ono N."/>
            <person name="Saji S."/>
            <person name="Sakai K."/>
            <person name="Shibata M."/>
            <person name="Shimokawa T."/>
            <person name="Shomura A."/>
            <person name="Song J."/>
            <person name="Takazaki Y."/>
            <person name="Terasawa K."/>
            <person name="Tsuji K."/>
            <person name="Waki K."/>
            <person name="Yamagata H."/>
            <person name="Yamane H."/>
            <person name="Yoshiki S."/>
            <person name="Yoshihara R."/>
            <person name="Yukawa K."/>
            <person name="Zhong H."/>
            <person name="Iwama H."/>
            <person name="Endo T."/>
            <person name="Ito H."/>
            <person name="Hahn J.H."/>
            <person name="Kim H.I."/>
            <person name="Eun M.Y."/>
            <person name="Yano M."/>
            <person name="Jiang J."/>
            <person name="Gojobori T."/>
        </authorList>
    </citation>
    <scope>NUCLEOTIDE SEQUENCE</scope>
</reference>